<organism evidence="2 3">
    <name type="scientific">Cochliobolus carbonum (strain 26-R-13)</name>
    <name type="common">Maize leaf spot fungus</name>
    <name type="synonym">Bipolaris zeicola</name>
    <dbReference type="NCBI Taxonomy" id="930089"/>
    <lineage>
        <taxon>Eukaryota</taxon>
        <taxon>Fungi</taxon>
        <taxon>Dikarya</taxon>
        <taxon>Ascomycota</taxon>
        <taxon>Pezizomycotina</taxon>
        <taxon>Dothideomycetes</taxon>
        <taxon>Pleosporomycetidae</taxon>
        <taxon>Pleosporales</taxon>
        <taxon>Pleosporineae</taxon>
        <taxon>Pleosporaceae</taxon>
        <taxon>Bipolaris</taxon>
    </lineage>
</organism>
<sequence>MVVVLGAVVTCPPVVALVGQPGAAAIIPALGASQGITSAGAAVMAVGEGAVVGAGVVGGGSGSAGIALATFVGPIGWAVVGCKENNNQHGKSGYTWDCWKPIIRDTSTVASDGMTLRCLATHPNIQSMSFEQGELLVENIFGEHFRLTPVNIEGSLAFHASTLSL</sequence>
<feature type="signal peptide" evidence="1">
    <location>
        <begin position="1"/>
        <end position="16"/>
    </location>
</feature>
<protein>
    <submittedName>
        <fullName evidence="2">Uncharacterized protein</fullName>
    </submittedName>
</protein>
<dbReference type="GeneID" id="19146935"/>
<dbReference type="KEGG" id="bze:COCCADRAFT_31365"/>
<dbReference type="OrthoDB" id="3553439at2759"/>
<dbReference type="RefSeq" id="XP_007718651.1">
    <property type="nucleotide sequence ID" value="XM_007720461.1"/>
</dbReference>
<keyword evidence="1" id="KW-0732">Signal</keyword>
<accession>W6XIY1</accession>
<proteinExistence type="predicted"/>
<feature type="chain" id="PRO_5004888357" evidence="1">
    <location>
        <begin position="17"/>
        <end position="165"/>
    </location>
</feature>
<dbReference type="AlphaFoldDB" id="W6XIY1"/>
<gene>
    <name evidence="2" type="ORF">COCCADRAFT_31365</name>
</gene>
<reference evidence="2 3" key="1">
    <citation type="journal article" date="2013" name="PLoS Genet.">
        <title>Comparative genome structure, secondary metabolite, and effector coding capacity across Cochliobolus pathogens.</title>
        <authorList>
            <person name="Condon B.J."/>
            <person name="Leng Y."/>
            <person name="Wu D."/>
            <person name="Bushley K.E."/>
            <person name="Ohm R.A."/>
            <person name="Otillar R."/>
            <person name="Martin J."/>
            <person name="Schackwitz W."/>
            <person name="Grimwood J."/>
            <person name="MohdZainudin N."/>
            <person name="Xue C."/>
            <person name="Wang R."/>
            <person name="Manning V.A."/>
            <person name="Dhillon B."/>
            <person name="Tu Z.J."/>
            <person name="Steffenson B.J."/>
            <person name="Salamov A."/>
            <person name="Sun H."/>
            <person name="Lowry S."/>
            <person name="LaButti K."/>
            <person name="Han J."/>
            <person name="Copeland A."/>
            <person name="Lindquist E."/>
            <person name="Barry K."/>
            <person name="Schmutz J."/>
            <person name="Baker S.E."/>
            <person name="Ciuffetti L.M."/>
            <person name="Grigoriev I.V."/>
            <person name="Zhong S."/>
            <person name="Turgeon B.G."/>
        </authorList>
    </citation>
    <scope>NUCLEOTIDE SEQUENCE [LARGE SCALE GENOMIC DNA]</scope>
    <source>
        <strain evidence="2 3">26-R-13</strain>
    </source>
</reference>
<dbReference type="EMBL" id="KI965022">
    <property type="protein sequence ID" value="EUC27047.1"/>
    <property type="molecule type" value="Genomic_DNA"/>
</dbReference>
<evidence type="ECO:0000256" key="1">
    <source>
        <dbReference type="SAM" id="SignalP"/>
    </source>
</evidence>
<dbReference type="HOGENOM" id="CLU_133922_0_0_1"/>
<evidence type="ECO:0000313" key="3">
    <source>
        <dbReference type="Proteomes" id="UP000053841"/>
    </source>
</evidence>
<dbReference type="Proteomes" id="UP000053841">
    <property type="component" value="Unassembled WGS sequence"/>
</dbReference>
<evidence type="ECO:0000313" key="2">
    <source>
        <dbReference type="EMBL" id="EUC27047.1"/>
    </source>
</evidence>
<keyword evidence="3" id="KW-1185">Reference proteome</keyword>
<name>W6XIY1_COCC2</name>
<dbReference type="eggNOG" id="ENOG502SVYI">
    <property type="taxonomic scope" value="Eukaryota"/>
</dbReference>